<evidence type="ECO:0000259" key="5">
    <source>
        <dbReference type="Pfam" id="PF01467"/>
    </source>
</evidence>
<dbReference type="UniPathway" id="UPA00253">
    <property type="reaction ID" value="UER00600"/>
</dbReference>
<dbReference type="GO" id="GO:0009435">
    <property type="term" value="P:NAD+ biosynthetic process"/>
    <property type="evidence" value="ECO:0007669"/>
    <property type="project" value="UniProtKB-UniRule"/>
</dbReference>
<dbReference type="EMBL" id="CP007026">
    <property type="protein sequence ID" value="AJA92367.1"/>
    <property type="molecule type" value="Genomic_DNA"/>
</dbReference>
<sequence length="164" mass="18769">MIGFLIGRFQPFHLGHLEAIKFALSKVEHLHVGIGSSNKSHEKRNPFTADERKKMILSSMNSEIEKNVSLHYIPDVDDHSKWTHLVDETIPQYDVVFSNDDFTHELYGKRGKSIIAVDLKSRSDLSGTNIRNLILTDQNWKQFLPSGTVEVLTQIDAKKRLEDL</sequence>
<dbReference type="NCBIfam" id="TIGR00125">
    <property type="entry name" value="cyt_tran_rel"/>
    <property type="match status" value="1"/>
</dbReference>
<dbReference type="HOGENOM" id="CLU_108783_0_0_2"/>
<dbReference type="HAMAP" id="MF_00243">
    <property type="entry name" value="NMN_adenylyltr"/>
    <property type="match status" value="1"/>
</dbReference>
<evidence type="ECO:0000256" key="2">
    <source>
        <dbReference type="ARBA" id="ARBA00022679"/>
    </source>
</evidence>
<accession>A0A0A7UZZ6</accession>
<comment type="subcellular location">
    <subcellularLocation>
        <location evidence="4">Cytoplasm</location>
    </subcellularLocation>
</comment>
<dbReference type="InterPro" id="IPR004821">
    <property type="entry name" value="Cyt_trans-like"/>
</dbReference>
<dbReference type="NCBIfam" id="NF002243">
    <property type="entry name" value="PRK01153.1"/>
    <property type="match status" value="1"/>
</dbReference>
<evidence type="ECO:0000313" key="8">
    <source>
        <dbReference type="Proteomes" id="UP000030944"/>
    </source>
</evidence>
<dbReference type="Pfam" id="PF01467">
    <property type="entry name" value="CTP_transf_like"/>
    <property type="match status" value="1"/>
</dbReference>
<dbReference type="EC" id="2.7.7.1" evidence="4"/>
<dbReference type="Proteomes" id="UP000241022">
    <property type="component" value="Unassembled WGS sequence"/>
</dbReference>
<keyword evidence="2 4" id="KW-0808">Transferase</keyword>
<dbReference type="GO" id="GO:0005524">
    <property type="term" value="F:ATP binding"/>
    <property type="evidence" value="ECO:0007669"/>
    <property type="project" value="UniProtKB-KW"/>
</dbReference>
<proteinExistence type="inferred from homology"/>
<dbReference type="OrthoDB" id="264480at2157"/>
<keyword evidence="9" id="KW-1185">Reference proteome</keyword>
<keyword evidence="4" id="KW-0662">Pyridine nucleotide biosynthesis</keyword>
<keyword evidence="4" id="KW-0067">ATP-binding</keyword>
<dbReference type="AlphaFoldDB" id="A0A0A7UZZ6"/>
<comment type="pathway">
    <text evidence="4">Cofactor biosynthesis; NAD(+) biosynthesis; NAD(+) from nicotinamide D-ribonucleotide: step 1/1.</text>
</comment>
<reference evidence="9" key="3">
    <citation type="submission" date="2016-05" db="EMBL/GenBank/DDBJ databases">
        <authorList>
            <person name="Dupont C."/>
            <person name="Santoro A."/>
        </authorList>
    </citation>
    <scope>NUCLEOTIDE SEQUENCE [LARGE SCALE GENOMIC DNA]</scope>
    <source>
        <strain evidence="9">U25</strain>
    </source>
</reference>
<evidence type="ECO:0000256" key="4">
    <source>
        <dbReference type="HAMAP-Rule" id="MF_00243"/>
    </source>
</evidence>
<reference evidence="7" key="2">
    <citation type="submission" date="2016-05" db="EMBL/GenBank/DDBJ databases">
        <authorList>
            <person name="Lavstsen T."/>
            <person name="Jespersen J.S."/>
        </authorList>
    </citation>
    <scope>NUCLEOTIDE SEQUENCE [LARGE SCALE GENOMIC DNA]</scope>
    <source>
        <strain evidence="7">U25</strain>
    </source>
</reference>
<dbReference type="GO" id="GO:0000309">
    <property type="term" value="F:nicotinamide-nucleotide adenylyltransferase activity"/>
    <property type="evidence" value="ECO:0007669"/>
    <property type="project" value="UniProtKB-UniRule"/>
</dbReference>
<keyword evidence="3 4" id="KW-0548">Nucleotidyltransferase</keyword>
<dbReference type="InterPro" id="IPR006418">
    <property type="entry name" value="NMN_Atrans_arc"/>
</dbReference>
<organism evidence="6 8">
    <name type="scientific">Candidatus Nitrosopelagicus brevis</name>
    <dbReference type="NCBI Taxonomy" id="1410606"/>
    <lineage>
        <taxon>Archaea</taxon>
        <taxon>Nitrososphaerota</taxon>
    </lineage>
</organism>
<dbReference type="Gene3D" id="3.40.50.620">
    <property type="entry name" value="HUPs"/>
    <property type="match status" value="1"/>
</dbReference>
<keyword evidence="4" id="KW-0547">Nucleotide-binding</keyword>
<dbReference type="SUPFAM" id="SSF52374">
    <property type="entry name" value="Nucleotidylyl transferase"/>
    <property type="match status" value="1"/>
</dbReference>
<comment type="catalytic activity">
    <reaction evidence="4">
        <text>beta-nicotinamide D-ribonucleotide + ATP + H(+) = diphosphate + NAD(+)</text>
        <dbReference type="Rhea" id="RHEA:21360"/>
        <dbReference type="ChEBI" id="CHEBI:14649"/>
        <dbReference type="ChEBI" id="CHEBI:15378"/>
        <dbReference type="ChEBI" id="CHEBI:30616"/>
        <dbReference type="ChEBI" id="CHEBI:33019"/>
        <dbReference type="ChEBI" id="CHEBI:57540"/>
        <dbReference type="EC" id="2.7.7.1"/>
    </reaction>
</comment>
<dbReference type="GO" id="GO:0005737">
    <property type="term" value="C:cytoplasm"/>
    <property type="evidence" value="ECO:0007669"/>
    <property type="project" value="UniProtKB-SubCell"/>
</dbReference>
<name>A0A0A7UZZ6_9ARCH</name>
<dbReference type="RefSeq" id="WP_048106464.1">
    <property type="nucleotide sequence ID" value="NZ_CP007026.1"/>
</dbReference>
<evidence type="ECO:0000256" key="3">
    <source>
        <dbReference type="ARBA" id="ARBA00022695"/>
    </source>
</evidence>
<dbReference type="PANTHER" id="PTHR21342:SF0">
    <property type="entry name" value="BIFUNCTIONAL NMN ADENYLYLTRANSFERASE_NUDIX HYDROLASE"/>
    <property type="match status" value="1"/>
</dbReference>
<comment type="similarity">
    <text evidence="1 4">Belongs to the archaeal NMN adenylyltransferase family.</text>
</comment>
<dbReference type="GeneID" id="24817311"/>
<dbReference type="KEGG" id="nbv:T478_1443"/>
<evidence type="ECO:0000256" key="1">
    <source>
        <dbReference type="ARBA" id="ARBA00010124"/>
    </source>
</evidence>
<keyword evidence="4" id="KW-0520">NAD</keyword>
<gene>
    <name evidence="7" type="ORF">A7X95_04820</name>
    <name evidence="6" type="ORF">T478_1443</name>
</gene>
<reference evidence="6 8" key="1">
    <citation type="journal article" date="2015" name="Proc. Natl. Acad. Sci. U.S.A.">
        <title>Genomic and proteomic characterization of "Candidatus Nitrosopelagicus brevis": An ammonia-oxidizing archaeon from the open ocean.</title>
        <authorList>
            <person name="Santoro A.E."/>
            <person name="Dupont C.L."/>
            <person name="Richter R.A."/>
            <person name="Craig M.T."/>
            <person name="Carini P."/>
            <person name="McIlvin M.R."/>
            <person name="Yang Y."/>
            <person name="Orsi W.D."/>
            <person name="Moran D.M."/>
            <person name="Saito M.A."/>
        </authorList>
    </citation>
    <scope>NUCLEOTIDE SEQUENCE [LARGE SCALE GENOMIC DNA]</scope>
    <source>
        <strain evidence="6">CN25</strain>
        <strain evidence="8">V2</strain>
    </source>
</reference>
<evidence type="ECO:0000313" key="9">
    <source>
        <dbReference type="Proteomes" id="UP000241022"/>
    </source>
</evidence>
<dbReference type="PANTHER" id="PTHR21342">
    <property type="entry name" value="PHOSPHOPANTETHEINE ADENYLYLTRANSFERASE"/>
    <property type="match status" value="1"/>
</dbReference>
<keyword evidence="4" id="KW-0963">Cytoplasm</keyword>
<dbReference type="InterPro" id="IPR014729">
    <property type="entry name" value="Rossmann-like_a/b/a_fold"/>
</dbReference>
<dbReference type="Proteomes" id="UP000030944">
    <property type="component" value="Chromosome"/>
</dbReference>
<dbReference type="EMBL" id="LXWN01000002">
    <property type="protein sequence ID" value="PTL87238.1"/>
    <property type="molecule type" value="Genomic_DNA"/>
</dbReference>
<feature type="domain" description="Cytidyltransferase-like" evidence="5">
    <location>
        <begin position="5"/>
        <end position="69"/>
    </location>
</feature>
<protein>
    <recommendedName>
        <fullName evidence="4">Nicotinamide-nucleotide adenylyltransferase</fullName>
        <ecNumber evidence="4">2.7.7.1</ecNumber>
    </recommendedName>
    <alternativeName>
        <fullName evidence="4">NAD(+) diphosphorylase</fullName>
    </alternativeName>
    <alternativeName>
        <fullName evidence="4">NAD(+) pyrophosphorylase</fullName>
    </alternativeName>
    <alternativeName>
        <fullName evidence="4">NMN adenylyltransferase</fullName>
    </alternativeName>
</protein>
<reference evidence="7 9" key="4">
    <citation type="submission" date="2018-04" db="EMBL/GenBank/DDBJ databases">
        <title>Transcriptomics of ammonia oxidizing archaea.</title>
        <authorList>
            <person name="Carini P."/>
        </authorList>
    </citation>
    <scope>NUCLEOTIDE SEQUENCE [LARGE SCALE GENOMIC DNA]</scope>
    <source>
        <strain evidence="7 9">U25</strain>
    </source>
</reference>
<evidence type="ECO:0000313" key="6">
    <source>
        <dbReference type="EMBL" id="AJA92367.1"/>
    </source>
</evidence>
<evidence type="ECO:0000313" key="7">
    <source>
        <dbReference type="EMBL" id="PTL87238.1"/>
    </source>
</evidence>
<dbReference type="STRING" id="1410606.T478_1443"/>